<dbReference type="RefSeq" id="WP_170015077.1">
    <property type="nucleotide sequence ID" value="NZ_JADBHR010000011.1"/>
</dbReference>
<dbReference type="NCBIfam" id="TIGR01760">
    <property type="entry name" value="tape_meas_TP901"/>
    <property type="match status" value="1"/>
</dbReference>
<dbReference type="EMBL" id="LIWG01000001">
    <property type="protein sequence ID" value="MBE3607176.1"/>
    <property type="molecule type" value="Genomic_DNA"/>
</dbReference>
<dbReference type="PANTHER" id="PTHR37813:SF1">
    <property type="entry name" value="FELS-2 PROPHAGE PROTEIN"/>
    <property type="match status" value="1"/>
</dbReference>
<organism evidence="4 5">
    <name type="scientific">Campylobacter californiensis</name>
    <dbReference type="NCBI Taxonomy" id="1032243"/>
    <lineage>
        <taxon>Bacteria</taxon>
        <taxon>Pseudomonadati</taxon>
        <taxon>Campylobacterota</taxon>
        <taxon>Epsilonproteobacteria</taxon>
        <taxon>Campylobacterales</taxon>
        <taxon>Campylobacteraceae</taxon>
        <taxon>Campylobacter</taxon>
    </lineage>
</organism>
<evidence type="ECO:0000313" key="5">
    <source>
        <dbReference type="Proteomes" id="UP000650616"/>
    </source>
</evidence>
<dbReference type="PANTHER" id="PTHR37813">
    <property type="entry name" value="FELS-2 PROPHAGE PROTEIN"/>
    <property type="match status" value="1"/>
</dbReference>
<keyword evidence="2" id="KW-1133">Transmembrane helix</keyword>
<dbReference type="AlphaFoldDB" id="A0AAW3ZTR8"/>
<feature type="transmembrane region" description="Helical" evidence="2">
    <location>
        <begin position="538"/>
        <end position="568"/>
    </location>
</feature>
<keyword evidence="1" id="KW-1188">Viral release from host cell</keyword>
<keyword evidence="5" id="KW-1185">Reference proteome</keyword>
<feature type="transmembrane region" description="Helical" evidence="2">
    <location>
        <begin position="415"/>
        <end position="445"/>
    </location>
</feature>
<dbReference type="Pfam" id="PF10145">
    <property type="entry name" value="PhageMin_Tail"/>
    <property type="match status" value="1"/>
</dbReference>
<dbReference type="InterPro" id="IPR010090">
    <property type="entry name" value="Phage_tape_meas"/>
</dbReference>
<comment type="caution">
    <text evidence="4">The sequence shown here is derived from an EMBL/GenBank/DDBJ whole genome shotgun (WGS) entry which is preliminary data.</text>
</comment>
<gene>
    <name evidence="4" type="ORF">CCAL9337_00300</name>
</gene>
<evidence type="ECO:0000259" key="3">
    <source>
        <dbReference type="Pfam" id="PF10145"/>
    </source>
</evidence>
<reference evidence="4 5" key="1">
    <citation type="submission" date="2015-08" db="EMBL/GenBank/DDBJ databases">
        <title>Comparative genomics of the Campylobacter concisus group.</title>
        <authorList>
            <person name="Yee E."/>
            <person name="Chapman M.H."/>
            <person name="Huynh S."/>
            <person name="Bono J.L."/>
            <person name="On S.L."/>
            <person name="St Leger J."/>
            <person name="Foster G."/>
            <person name="Parker C.T."/>
            <person name="Miller W.G."/>
        </authorList>
    </citation>
    <scope>NUCLEOTIDE SEQUENCE [LARGE SCALE GENOMIC DNA]</scope>
    <source>
        <strain evidence="4 5">RM9337</strain>
    </source>
</reference>
<keyword evidence="2" id="KW-0472">Membrane</keyword>
<proteinExistence type="predicted"/>
<evidence type="ECO:0000256" key="2">
    <source>
        <dbReference type="SAM" id="Phobius"/>
    </source>
</evidence>
<evidence type="ECO:0000313" key="4">
    <source>
        <dbReference type="EMBL" id="MBE3607176.1"/>
    </source>
</evidence>
<name>A0AAW3ZTR8_9BACT</name>
<keyword evidence="2" id="KW-0812">Transmembrane</keyword>
<sequence length="765" mass="82168">MADTSVGIALNLAVKGLANIDMCGASMKKLALSIKGAGKEARYLMKELKQIKENNLRLDGIKRQMDGFKSQVMERAATAVSLAMPVKFAIDYESAMVNVKKYIEFESEEQFKQIGSEIKQLSSHLGVGFTEIADIAASGGQQGLKANEIMDYTKLVTKLGVAFDMSGKDAGDAAAYVMNNFKLSVKELEKLGNQMNFLDDKMSMVKANELFNILNRTSSNANILGLSADSTAALGASLLSVGKAPEVASTALNSMFNALANLDGQDEKFHKALNKMGMDAQYLKNALKKDAATALQEFILAISNVKGDEQMGVLTDMFGKQFSDDLGSLAVNKDILNNAFNLIKQDSSKSLDEALKLKLKTTKSSLERLINSLKNLGVNIGSVLLPPLATLADGLAKVSNWLSELTEKSPIVSKIISGLGVAIMGFAVILPAVGYAAAFVSGGLLRLKNVFLLLKIEASLATIKLKRLTAALWLKDKAMKALTATTKLLTSAMKALGKFIKGAFWVAGKALVLAYNVALNTLKFTVGAASKAFKFLAIGIRAISAAMMANPLGLILGSIAVVAGIIIANWDKVKAWFMAFIEWLRPIWEPTINGIKQIWNEVGSFFSFITDGWKAIFSGVADFMATVFQEPVEWIKGLFEPLFNWLVEKFSWVGSALDGIKSGVKTALGWVRLGGDEQSYDTPNGGFSSGGGLISSSFSPAAQYQAAAMTASGATINVNFSGGINIATNNGKFDMSEFERQLVSSVKRALKTDEMNAKNRSIIGQ</sequence>
<evidence type="ECO:0000256" key="1">
    <source>
        <dbReference type="ARBA" id="ARBA00022612"/>
    </source>
</evidence>
<accession>A0AAW3ZTR8</accession>
<dbReference type="Proteomes" id="UP000650616">
    <property type="component" value="Unassembled WGS sequence"/>
</dbReference>
<protein>
    <submittedName>
        <fullName evidence="4">Phage tail tape measure protein</fullName>
    </submittedName>
</protein>
<feature type="domain" description="Phage tail tape measure protein" evidence="3">
    <location>
        <begin position="117"/>
        <end position="319"/>
    </location>
</feature>